<organism evidence="1 2">
    <name type="scientific">Paenibacillus soyae</name>
    <dbReference type="NCBI Taxonomy" id="2969249"/>
    <lineage>
        <taxon>Bacteria</taxon>
        <taxon>Bacillati</taxon>
        <taxon>Bacillota</taxon>
        <taxon>Bacilli</taxon>
        <taxon>Bacillales</taxon>
        <taxon>Paenibacillaceae</taxon>
        <taxon>Paenibacillus</taxon>
    </lineage>
</organism>
<gene>
    <name evidence="1" type="ORF">NQZ67_10500</name>
</gene>
<dbReference type="Gene3D" id="1.20.1260.10">
    <property type="match status" value="2"/>
</dbReference>
<accession>A0A9X2MP83</accession>
<evidence type="ECO:0000313" key="1">
    <source>
        <dbReference type="EMBL" id="MCR2804311.1"/>
    </source>
</evidence>
<dbReference type="Proteomes" id="UP001141950">
    <property type="component" value="Unassembled WGS sequence"/>
</dbReference>
<sequence length="348" mass="39387">MPFTKLSSLFHSNEGASDLDQKLTSAEQGKLWACYIGNTMSVCVLTYMLKHVDDEEIKAILEQALSLCKQFVQTIKEIYEKEGYPVPVGFTETDVNPDAPRLFADEFYLHYLKYLGKAAISLYSIAVPLVTRSDTRHFFTHCIDAAIHLLNDVNALIMKKGQWTKPPLIPYPTSVDYIKKQNYLNGFFGDVRPLQALEITHMYDNIENNATSKAVLLAFSQVATVKQAKDYFRRGFDIASRHFETLTKFLQDENLTSAPLLDPLVHTSTQAPFSDKLMMFHKLDMFTVRIRAYANALSMSARHDIAAKYGRLILEVGNYVEDGANIMIDHGWMEQPPAAADRGALVRK</sequence>
<comment type="caution">
    <text evidence="1">The sequence shown here is derived from an EMBL/GenBank/DDBJ whole genome shotgun (WGS) entry which is preliminary data.</text>
</comment>
<dbReference type="Pfam" id="PF11553">
    <property type="entry name" value="DUF3231"/>
    <property type="match status" value="2"/>
</dbReference>
<dbReference type="RefSeq" id="WP_257445236.1">
    <property type="nucleotide sequence ID" value="NZ_JANIPJ010000006.1"/>
</dbReference>
<reference evidence="1" key="1">
    <citation type="submission" date="2022-08" db="EMBL/GenBank/DDBJ databases">
        <title>The genomic sequence of strain Paenibacillus sp. SCIV0701.</title>
        <authorList>
            <person name="Zhao H."/>
        </authorList>
    </citation>
    <scope>NUCLEOTIDE SEQUENCE</scope>
    <source>
        <strain evidence="1">SCIV0701</strain>
    </source>
</reference>
<dbReference type="AlphaFoldDB" id="A0A9X2MP83"/>
<dbReference type="EMBL" id="JANIPJ010000006">
    <property type="protein sequence ID" value="MCR2804311.1"/>
    <property type="molecule type" value="Genomic_DNA"/>
</dbReference>
<dbReference type="InterPro" id="IPR021617">
    <property type="entry name" value="DUF3231"/>
</dbReference>
<proteinExistence type="predicted"/>
<name>A0A9X2MP83_9BACL</name>
<keyword evidence="2" id="KW-1185">Reference proteome</keyword>
<protein>
    <submittedName>
        <fullName evidence="1">DUF3231 family protein</fullName>
    </submittedName>
</protein>
<evidence type="ECO:0000313" key="2">
    <source>
        <dbReference type="Proteomes" id="UP001141950"/>
    </source>
</evidence>
<dbReference type="InterPro" id="IPR012347">
    <property type="entry name" value="Ferritin-like"/>
</dbReference>